<sequence>MVLKFFQQLEVRAAKNYLDVYREECSSKVVLPINPLKRLMFSVSFRTRGNKWQTDVNAHGFDKMQLPDTQGNPEQYRRPSSSTPYRKLSMQGTYRLKMLEFYAGCENSGNYRQPNPIGWNLVKKCPLKIFSMGAYEFTPWNQRCHFTATLSIHLISVLF</sequence>
<keyword evidence="3" id="KW-1185">Reference proteome</keyword>
<evidence type="ECO:0000256" key="1">
    <source>
        <dbReference type="SAM" id="MobiDB-lite"/>
    </source>
</evidence>
<dbReference type="EMBL" id="BKAU01000007">
    <property type="protein sequence ID" value="GEP98550.1"/>
    <property type="molecule type" value="Genomic_DNA"/>
</dbReference>
<accession>A0A512RS73</accession>
<reference evidence="2 3" key="1">
    <citation type="submission" date="2019-07" db="EMBL/GenBank/DDBJ databases">
        <title>Whole genome shotgun sequence of Chitinophaga cymbidii NBRC 109752.</title>
        <authorList>
            <person name="Hosoyama A."/>
            <person name="Uohara A."/>
            <person name="Ohji S."/>
            <person name="Ichikawa N."/>
        </authorList>
    </citation>
    <scope>NUCLEOTIDE SEQUENCE [LARGE SCALE GENOMIC DNA]</scope>
    <source>
        <strain evidence="2 3">NBRC 109752</strain>
    </source>
</reference>
<comment type="caution">
    <text evidence="2">The sequence shown here is derived from an EMBL/GenBank/DDBJ whole genome shotgun (WGS) entry which is preliminary data.</text>
</comment>
<evidence type="ECO:0000313" key="2">
    <source>
        <dbReference type="EMBL" id="GEP98550.1"/>
    </source>
</evidence>
<feature type="compositionally biased region" description="Polar residues" evidence="1">
    <location>
        <begin position="67"/>
        <end position="84"/>
    </location>
</feature>
<name>A0A512RS73_9BACT</name>
<dbReference type="Proteomes" id="UP000321436">
    <property type="component" value="Unassembled WGS sequence"/>
</dbReference>
<evidence type="ECO:0000313" key="3">
    <source>
        <dbReference type="Proteomes" id="UP000321436"/>
    </source>
</evidence>
<protein>
    <submittedName>
        <fullName evidence="2">Uncharacterized protein</fullName>
    </submittedName>
</protein>
<organism evidence="2 3">
    <name type="scientific">Chitinophaga cymbidii</name>
    <dbReference type="NCBI Taxonomy" id="1096750"/>
    <lineage>
        <taxon>Bacteria</taxon>
        <taxon>Pseudomonadati</taxon>
        <taxon>Bacteroidota</taxon>
        <taxon>Chitinophagia</taxon>
        <taxon>Chitinophagales</taxon>
        <taxon>Chitinophagaceae</taxon>
        <taxon>Chitinophaga</taxon>
    </lineage>
</organism>
<dbReference type="AlphaFoldDB" id="A0A512RS73"/>
<gene>
    <name evidence="2" type="ORF">CCY01nite_48100</name>
</gene>
<proteinExistence type="predicted"/>
<feature type="region of interest" description="Disordered" evidence="1">
    <location>
        <begin position="62"/>
        <end position="84"/>
    </location>
</feature>